<evidence type="ECO:0000313" key="6">
    <source>
        <dbReference type="EMBL" id="KAB8077881.1"/>
    </source>
</evidence>
<comment type="similarity">
    <text evidence="2">Belongs to the ABC transporter superfamily. ABCC family. Conjugate transporter (TC 3.A.1.208) subfamily.</text>
</comment>
<dbReference type="PANTHER" id="PTHR24223:SF456">
    <property type="entry name" value="MULTIDRUG RESISTANCE-ASSOCIATED PROTEIN LETHAL(2)03659"/>
    <property type="match status" value="1"/>
</dbReference>
<dbReference type="Gene3D" id="3.40.50.300">
    <property type="entry name" value="P-loop containing nucleotide triphosphate hydrolases"/>
    <property type="match status" value="2"/>
</dbReference>
<dbReference type="AlphaFoldDB" id="A0A5N5XB22"/>
<accession>A0A5N5XB22</accession>
<keyword evidence="7" id="KW-1185">Reference proteome</keyword>
<dbReference type="InterPro" id="IPR027417">
    <property type="entry name" value="P-loop_NTPase"/>
</dbReference>
<dbReference type="GO" id="GO:0005524">
    <property type="term" value="F:ATP binding"/>
    <property type="evidence" value="ECO:0007669"/>
    <property type="project" value="UniProtKB-KW"/>
</dbReference>
<reference evidence="6 7" key="1">
    <citation type="submission" date="2019-04" db="EMBL/GenBank/DDBJ databases">
        <title>Friends and foes A comparative genomics study of 23 Aspergillus species from section Flavi.</title>
        <authorList>
            <consortium name="DOE Joint Genome Institute"/>
            <person name="Kjaerbolling I."/>
            <person name="Vesth T."/>
            <person name="Frisvad J.C."/>
            <person name="Nybo J.L."/>
            <person name="Theobald S."/>
            <person name="Kildgaard S."/>
            <person name="Isbrandt T."/>
            <person name="Kuo A."/>
            <person name="Sato A."/>
            <person name="Lyhne E.K."/>
            <person name="Kogle M.E."/>
            <person name="Wiebenga A."/>
            <person name="Kun R.S."/>
            <person name="Lubbers R.J."/>
            <person name="Makela M.R."/>
            <person name="Barry K."/>
            <person name="Chovatia M."/>
            <person name="Clum A."/>
            <person name="Daum C."/>
            <person name="Haridas S."/>
            <person name="He G."/>
            <person name="LaButti K."/>
            <person name="Lipzen A."/>
            <person name="Mondo S."/>
            <person name="Riley R."/>
            <person name="Salamov A."/>
            <person name="Simmons B.A."/>
            <person name="Magnuson J.K."/>
            <person name="Henrissat B."/>
            <person name="Mortensen U.H."/>
            <person name="Larsen T.O."/>
            <person name="Devries R.P."/>
            <person name="Grigoriev I.V."/>
            <person name="Machida M."/>
            <person name="Baker S.E."/>
            <person name="Andersen M.R."/>
        </authorList>
    </citation>
    <scope>NUCLEOTIDE SEQUENCE [LARGE SCALE GENOMIC DNA]</scope>
    <source>
        <strain evidence="6 7">CBS 151.66</strain>
    </source>
</reference>
<keyword evidence="4" id="KW-0067">ATP-binding</keyword>
<evidence type="ECO:0000256" key="1">
    <source>
        <dbReference type="ARBA" id="ARBA00004141"/>
    </source>
</evidence>
<name>A0A5N5XB22_9EURO</name>
<organism evidence="6 7">
    <name type="scientific">Aspergillus leporis</name>
    <dbReference type="NCBI Taxonomy" id="41062"/>
    <lineage>
        <taxon>Eukaryota</taxon>
        <taxon>Fungi</taxon>
        <taxon>Dikarya</taxon>
        <taxon>Ascomycota</taxon>
        <taxon>Pezizomycotina</taxon>
        <taxon>Eurotiomycetes</taxon>
        <taxon>Eurotiomycetidae</taxon>
        <taxon>Eurotiales</taxon>
        <taxon>Aspergillaceae</taxon>
        <taxon>Aspergillus</taxon>
        <taxon>Aspergillus subgen. Circumdati</taxon>
    </lineage>
</organism>
<protein>
    <submittedName>
        <fullName evidence="6">P-loop containing nucleoside triphosphate hydrolase protein</fullName>
    </submittedName>
</protein>
<comment type="subcellular location">
    <subcellularLocation>
        <location evidence="1">Membrane</location>
        <topology evidence="1">Multi-pass membrane protein</topology>
    </subcellularLocation>
</comment>
<evidence type="ECO:0000256" key="4">
    <source>
        <dbReference type="ARBA" id="ARBA00022840"/>
    </source>
</evidence>
<dbReference type="InterPro" id="IPR003593">
    <property type="entry name" value="AAA+_ATPase"/>
</dbReference>
<evidence type="ECO:0000256" key="2">
    <source>
        <dbReference type="ARBA" id="ARBA00009726"/>
    </source>
</evidence>
<dbReference type="PROSITE" id="PS50893">
    <property type="entry name" value="ABC_TRANSPORTER_2"/>
    <property type="match status" value="1"/>
</dbReference>
<dbReference type="OrthoDB" id="4508772at2759"/>
<dbReference type="PANTHER" id="PTHR24223">
    <property type="entry name" value="ATP-BINDING CASSETTE SUB-FAMILY C"/>
    <property type="match status" value="1"/>
</dbReference>
<dbReference type="Pfam" id="PF00005">
    <property type="entry name" value="ABC_tran"/>
    <property type="match status" value="1"/>
</dbReference>
<keyword evidence="6" id="KW-0378">Hydrolase</keyword>
<dbReference type="GO" id="GO:0016887">
    <property type="term" value="F:ATP hydrolysis activity"/>
    <property type="evidence" value="ECO:0007669"/>
    <property type="project" value="InterPro"/>
</dbReference>
<dbReference type="Proteomes" id="UP000326565">
    <property type="component" value="Unassembled WGS sequence"/>
</dbReference>
<proteinExistence type="inferred from homology"/>
<evidence type="ECO:0000313" key="7">
    <source>
        <dbReference type="Proteomes" id="UP000326565"/>
    </source>
</evidence>
<dbReference type="GO" id="GO:0016020">
    <property type="term" value="C:membrane"/>
    <property type="evidence" value="ECO:0007669"/>
    <property type="project" value="UniProtKB-SubCell"/>
</dbReference>
<dbReference type="InterPro" id="IPR050173">
    <property type="entry name" value="ABC_transporter_C-like"/>
</dbReference>
<sequence length="237" mass="26018">MKDGLRSKTQPLVTQSTSKPVLKGLTLNCKPDEKVGIVGCTGSGKSSLALALFRFLDFHQGSILIDSVGISIIKLHDLSRRSTLIPQDPVLFSGTVRTNLDPFNDFSGTELESALQRVHLAAPISAEMVGSVRRTTAVPLPRTSRFIRTQDEATSAVDTEIDDLIQWSIRKELKSSTLPVIAHRLSAIVDFDRILVLDKGCAVEIGTPRELMVIDEYFRRLVDVSGDGESLEKRVFG</sequence>
<dbReference type="SUPFAM" id="SSF52540">
    <property type="entry name" value="P-loop containing nucleoside triphosphate hydrolases"/>
    <property type="match status" value="1"/>
</dbReference>
<dbReference type="InterPro" id="IPR003439">
    <property type="entry name" value="ABC_transporter-like_ATP-bd"/>
</dbReference>
<evidence type="ECO:0000256" key="3">
    <source>
        <dbReference type="ARBA" id="ARBA00022741"/>
    </source>
</evidence>
<feature type="domain" description="ABC transporter" evidence="5">
    <location>
        <begin position="7"/>
        <end position="224"/>
    </location>
</feature>
<dbReference type="SMART" id="SM00382">
    <property type="entry name" value="AAA"/>
    <property type="match status" value="1"/>
</dbReference>
<gene>
    <name evidence="6" type="ORF">BDV29DRAFT_153363</name>
</gene>
<dbReference type="GO" id="GO:0042626">
    <property type="term" value="F:ATPase-coupled transmembrane transporter activity"/>
    <property type="evidence" value="ECO:0007669"/>
    <property type="project" value="TreeGrafter"/>
</dbReference>
<keyword evidence="3" id="KW-0547">Nucleotide-binding</keyword>
<evidence type="ECO:0000259" key="5">
    <source>
        <dbReference type="PROSITE" id="PS50893"/>
    </source>
</evidence>
<dbReference type="EMBL" id="ML732164">
    <property type="protein sequence ID" value="KAB8077881.1"/>
    <property type="molecule type" value="Genomic_DNA"/>
</dbReference>